<name>A0AAW0CTH3_9AGAR</name>
<proteinExistence type="predicted"/>
<reference evidence="1 2" key="1">
    <citation type="submission" date="2024-01" db="EMBL/GenBank/DDBJ databases">
        <title>A draft genome for a cacao thread blight-causing isolate of Paramarasmius palmivorus.</title>
        <authorList>
            <person name="Baruah I.K."/>
            <person name="Bukari Y."/>
            <person name="Amoako-Attah I."/>
            <person name="Meinhardt L.W."/>
            <person name="Bailey B.A."/>
            <person name="Cohen S.P."/>
        </authorList>
    </citation>
    <scope>NUCLEOTIDE SEQUENCE [LARGE SCALE GENOMIC DNA]</scope>
    <source>
        <strain evidence="1 2">GH-12</strain>
    </source>
</reference>
<evidence type="ECO:0000313" key="2">
    <source>
        <dbReference type="Proteomes" id="UP001383192"/>
    </source>
</evidence>
<gene>
    <name evidence="1" type="ORF">VNI00_008450</name>
</gene>
<keyword evidence="2" id="KW-1185">Reference proteome</keyword>
<comment type="caution">
    <text evidence="1">The sequence shown here is derived from an EMBL/GenBank/DDBJ whole genome shotgun (WGS) entry which is preliminary data.</text>
</comment>
<evidence type="ECO:0008006" key="3">
    <source>
        <dbReference type="Google" id="ProtNLM"/>
    </source>
</evidence>
<evidence type="ECO:0000313" key="1">
    <source>
        <dbReference type="EMBL" id="KAK7043096.1"/>
    </source>
</evidence>
<dbReference type="EMBL" id="JAYKXP010000029">
    <property type="protein sequence ID" value="KAK7043096.1"/>
    <property type="molecule type" value="Genomic_DNA"/>
</dbReference>
<dbReference type="Proteomes" id="UP001383192">
    <property type="component" value="Unassembled WGS sequence"/>
</dbReference>
<dbReference type="AlphaFoldDB" id="A0AAW0CTH3"/>
<protein>
    <recommendedName>
        <fullName evidence="3">F-box domain-containing protein</fullName>
    </recommendedName>
</protein>
<accession>A0AAW0CTH3</accession>
<organism evidence="1 2">
    <name type="scientific">Paramarasmius palmivorus</name>
    <dbReference type="NCBI Taxonomy" id="297713"/>
    <lineage>
        <taxon>Eukaryota</taxon>
        <taxon>Fungi</taxon>
        <taxon>Dikarya</taxon>
        <taxon>Basidiomycota</taxon>
        <taxon>Agaricomycotina</taxon>
        <taxon>Agaricomycetes</taxon>
        <taxon>Agaricomycetidae</taxon>
        <taxon>Agaricales</taxon>
        <taxon>Marasmiineae</taxon>
        <taxon>Marasmiaceae</taxon>
        <taxon>Paramarasmius</taxon>
    </lineage>
</organism>
<sequence>MRFLLEKNRRRRLTIQFRVPEYSWERYLDEADEEQVREYNAETHRPILSELVRHSARWKAVDPTVMLDEEFILPQVLPHLITLSVLRREVLDDSNQDLEWIPDPGPPSPLFAPRLSDLSLAGIEIHLIEPVNLNSLMYLSLEGYYIDTLLDVLRHAPNLVDVHIKGPTLAPASSNLVVTSQLKTLEAKYLRSIVPGLFRHLTLSHLSSLHVSETYANYSAVETPLTEFSLNITKTLTHEQLVELLAVLPLVTSFNIEDQRSRLDQGSPFLVTDELLRRLTITSESDVILPGVASLQLHFKVHPAANCLREMVRSRLQRPLDQRLKKLRLVFHYCPLRKLGRVGKCIEDLRKEDLDLDVESTDLDIRLSGAESDASFD</sequence>